<protein>
    <recommendedName>
        <fullName evidence="2">DEAD box helicase DbpA/CsdA RNA-binding domain-containing protein</fullName>
    </recommendedName>
</protein>
<reference evidence="3 4" key="1">
    <citation type="submission" date="2019-11" db="EMBL/GenBank/DDBJ databases">
        <title>Comparative genomics of hydrocarbon-degrading Desulfosarcina strains.</title>
        <authorList>
            <person name="Watanabe M."/>
            <person name="Kojima H."/>
            <person name="Fukui M."/>
        </authorList>
    </citation>
    <scope>NUCLEOTIDE SEQUENCE [LARGE SCALE GENOMIC DNA]</scope>
    <source>
        <strain evidence="4">oXyS1</strain>
    </source>
</reference>
<proteinExistence type="predicted"/>
<gene>
    <name evidence="3" type="ORF">DSCOOX_24400</name>
</gene>
<evidence type="ECO:0000313" key="3">
    <source>
        <dbReference type="EMBL" id="BBO89260.1"/>
    </source>
</evidence>
<dbReference type="CDD" id="cd12252">
    <property type="entry name" value="RRM_DbpA"/>
    <property type="match status" value="1"/>
</dbReference>
<dbReference type="AlphaFoldDB" id="A0A5K8ABD4"/>
<name>A0A5K8ABD4_9BACT</name>
<evidence type="ECO:0000259" key="2">
    <source>
        <dbReference type="Pfam" id="PF03880"/>
    </source>
</evidence>
<dbReference type="InterPro" id="IPR012677">
    <property type="entry name" value="Nucleotide-bd_a/b_plait_sf"/>
</dbReference>
<organism evidence="3 4">
    <name type="scientific">Desulfosarcina ovata subsp. ovata</name>
    <dbReference type="NCBI Taxonomy" id="2752305"/>
    <lineage>
        <taxon>Bacteria</taxon>
        <taxon>Pseudomonadati</taxon>
        <taxon>Thermodesulfobacteriota</taxon>
        <taxon>Desulfobacteria</taxon>
        <taxon>Desulfobacterales</taxon>
        <taxon>Desulfosarcinaceae</taxon>
        <taxon>Desulfosarcina</taxon>
    </lineage>
</organism>
<evidence type="ECO:0000256" key="1">
    <source>
        <dbReference type="SAM" id="MobiDB-lite"/>
    </source>
</evidence>
<dbReference type="RefSeq" id="WP_155310484.1">
    <property type="nucleotide sequence ID" value="NZ_AP021879.1"/>
</dbReference>
<sequence>MERIVNPPVNLEALGDHLPAVREALAGLDRDELILRVMAAGVGRLLEDYRQTDSIDAESKPSARKRPPIAKPSAGKPAAHRPRVAEARRFFINVGRLDKINAGAIVRLVCDHAGIRSNQIGRIELKREFSFFEVARGAANNIPQRLKNARLDGRQVQVKDAGGKKQEARKTGQAI</sequence>
<dbReference type="InterPro" id="IPR005580">
    <property type="entry name" value="DbpA/CsdA_RNA-bd_dom"/>
</dbReference>
<dbReference type="EMBL" id="AP021879">
    <property type="protein sequence ID" value="BBO89260.1"/>
    <property type="molecule type" value="Genomic_DNA"/>
</dbReference>
<dbReference type="Pfam" id="PF03880">
    <property type="entry name" value="DbpA"/>
    <property type="match status" value="1"/>
</dbReference>
<evidence type="ECO:0000313" key="4">
    <source>
        <dbReference type="Proteomes" id="UP000422108"/>
    </source>
</evidence>
<accession>A0A5K8ABD4</accession>
<feature type="compositionally biased region" description="Basic and acidic residues" evidence="1">
    <location>
        <begin position="161"/>
        <end position="175"/>
    </location>
</feature>
<feature type="region of interest" description="Disordered" evidence="1">
    <location>
        <begin position="53"/>
        <end position="82"/>
    </location>
</feature>
<keyword evidence="4" id="KW-1185">Reference proteome</keyword>
<dbReference type="Gene3D" id="3.30.70.330">
    <property type="match status" value="1"/>
</dbReference>
<dbReference type="Proteomes" id="UP000422108">
    <property type="component" value="Chromosome"/>
</dbReference>
<feature type="domain" description="DEAD box helicase DbpA/CsdA RNA-binding" evidence="2">
    <location>
        <begin position="89"/>
        <end position="159"/>
    </location>
</feature>
<feature type="region of interest" description="Disordered" evidence="1">
    <location>
        <begin position="154"/>
        <end position="175"/>
    </location>
</feature>